<evidence type="ECO:0008006" key="3">
    <source>
        <dbReference type="Google" id="ProtNLM"/>
    </source>
</evidence>
<dbReference type="AlphaFoldDB" id="A0A5D8QC09"/>
<dbReference type="EMBL" id="VTPS01000008">
    <property type="protein sequence ID" value="TZE82170.1"/>
    <property type="molecule type" value="Genomic_DNA"/>
</dbReference>
<evidence type="ECO:0000313" key="2">
    <source>
        <dbReference type="Proteomes" id="UP000322976"/>
    </source>
</evidence>
<dbReference type="InterPro" id="IPR043128">
    <property type="entry name" value="Rev_trsase/Diguanyl_cyclase"/>
</dbReference>
<keyword evidence="2" id="KW-1185">Reference proteome</keyword>
<name>A0A5D8QC09_9THEO</name>
<comment type="caution">
    <text evidence="1">The sequence shown here is derived from an EMBL/GenBank/DDBJ whole genome shotgun (WGS) entry which is preliminary data.</text>
</comment>
<dbReference type="RefSeq" id="WP_149545187.1">
    <property type="nucleotide sequence ID" value="NZ_VTPS01000008.1"/>
</dbReference>
<dbReference type="Gene3D" id="3.30.70.270">
    <property type="match status" value="1"/>
</dbReference>
<sequence>MSVYCATLLDVRGIQGYLFSSNYLKENVGASNNVHEAMDGYIRYAFRQMRYKTNIRVLEKPLEFDDSLRIEDGSIDAEVVYAGGGNALIVFKNSEAARSFTRTYTREMIKKVPGLNLLVCHEEFEFGNNLYRSLKELLRMSFYKKMNRRIDNDVLGLGVTAKCQSSGLPAEYIINLSRGESEKELKKLSDVAMKKYLSYKSGKQRLEKIIKRNGYDIPDNFDKIGRTKGENSYIGVIFIDGNSMSRRKEEIGKNAKNDREYIQRIRSFSESIEDASIDVMKSVIKELIGCIEKKDSEWHFKDMFSGCTFRLYEDEANNVLMPFIPIVYGGDDMTFVCDGRIAVSLCKEFLVKLSSEKLSDGYPFYACGGVAIVKAHYPFFMAHLIAEQLCENSKKFLEDEGLKDKMASAIDWQIIRGSRSKNIEDIREREYSIISGNKELIFRPFFVGNNKRAKEFENFVSMMNNFSEENGWPRSKVKGLRNMLRDGKDSTRTYLNNYGIKLPDSKNGVYRNYIEEGFYARKTPYFDAIELKDMYFSIGGDNDDSLRD</sequence>
<accession>A0A5D8QC09</accession>
<dbReference type="Proteomes" id="UP000322976">
    <property type="component" value="Unassembled WGS sequence"/>
</dbReference>
<organism evidence="1 2">
    <name type="scientific">Calorimonas adulescens</name>
    <dbReference type="NCBI Taxonomy" id="2606906"/>
    <lineage>
        <taxon>Bacteria</taxon>
        <taxon>Bacillati</taxon>
        <taxon>Bacillota</taxon>
        <taxon>Clostridia</taxon>
        <taxon>Thermoanaerobacterales</taxon>
        <taxon>Thermoanaerobacteraceae</taxon>
        <taxon>Calorimonas</taxon>
    </lineage>
</organism>
<proteinExistence type="predicted"/>
<evidence type="ECO:0000313" key="1">
    <source>
        <dbReference type="EMBL" id="TZE82170.1"/>
    </source>
</evidence>
<reference evidence="1 2" key="1">
    <citation type="submission" date="2019-08" db="EMBL/GenBank/DDBJ databases">
        <title>Calorimonas adulescens gen. nov., sp. nov., an anaerobic thermophilic bacterium from Sakhalin hot spring.</title>
        <authorList>
            <person name="Khomyakova M.A."/>
            <person name="Merkel A.Y."/>
            <person name="Novikov A."/>
            <person name="Bonch-Osmolovskaya E.A."/>
            <person name="Slobodkin A.I."/>
        </authorList>
    </citation>
    <scope>NUCLEOTIDE SEQUENCE [LARGE SCALE GENOMIC DNA]</scope>
    <source>
        <strain evidence="1 2">A05MB</strain>
    </source>
</reference>
<protein>
    <recommendedName>
        <fullName evidence="3">Type III-B CRISPR-associated protein Cas10/Cmr2</fullName>
    </recommendedName>
</protein>
<gene>
    <name evidence="1" type="ORF">FWJ32_06680</name>
</gene>